<dbReference type="OMA" id="PIERIKW"/>
<evidence type="ECO:0000313" key="3">
    <source>
        <dbReference type="Proteomes" id="UP000186594"/>
    </source>
</evidence>
<name>A0A1U7LW29_NEOID</name>
<dbReference type="SUPFAM" id="SSF53474">
    <property type="entry name" value="alpha/beta-Hydrolases"/>
    <property type="match status" value="1"/>
</dbReference>
<evidence type="ECO:0000256" key="1">
    <source>
        <dbReference type="SAM" id="Phobius"/>
    </source>
</evidence>
<dbReference type="STRING" id="1198029.A0A1U7LW29"/>
<dbReference type="Proteomes" id="UP000186594">
    <property type="component" value="Unassembled WGS sequence"/>
</dbReference>
<proteinExistence type="predicted"/>
<sequence length="282" mass="31323">MAHSLGCAYALATALLLPHFIIGSIHLLAPFIPTTQIKICKNHGSKQPNNITSLPTSQKLLSFLPTPILRAANSLLGPNTNPSSGTSDELNTAIWNAATCTNTTSDLLTVLEKPHPLGFRYIDIDAPCIFYGGTKDTKIPIERIKWMGERMKDCSVRVLNGLGHSLLSNARVLGEVLEGIRDESRIGVLIVLFRGVFIFCSLLLAKLEWEFMFTVSEDEQKLLVEVALYWMSGFGTFSDSRYDLGLIVNLIIPEKWKSLYDSRKFGEVWLQAFYVDANTLGI</sequence>
<comment type="caution">
    <text evidence="2">The sequence shown here is derived from an EMBL/GenBank/DDBJ whole genome shotgun (WGS) entry which is preliminary data.</text>
</comment>
<dbReference type="EMBL" id="LXFE01000144">
    <property type="protein sequence ID" value="OLL26829.1"/>
    <property type="molecule type" value="Genomic_DNA"/>
</dbReference>
<organism evidence="2 3">
    <name type="scientific">Neolecta irregularis (strain DAH-3)</name>
    <dbReference type="NCBI Taxonomy" id="1198029"/>
    <lineage>
        <taxon>Eukaryota</taxon>
        <taxon>Fungi</taxon>
        <taxon>Dikarya</taxon>
        <taxon>Ascomycota</taxon>
        <taxon>Taphrinomycotina</taxon>
        <taxon>Neolectales</taxon>
        <taxon>Neolectaceae</taxon>
        <taxon>Neolecta</taxon>
    </lineage>
</organism>
<keyword evidence="3" id="KW-1185">Reference proteome</keyword>
<feature type="transmembrane region" description="Helical" evidence="1">
    <location>
        <begin position="186"/>
        <end position="205"/>
    </location>
</feature>
<dbReference type="Gene3D" id="3.40.50.1820">
    <property type="entry name" value="alpha/beta hydrolase"/>
    <property type="match status" value="1"/>
</dbReference>
<keyword evidence="1" id="KW-1133">Transmembrane helix</keyword>
<protein>
    <recommendedName>
        <fullName evidence="4">AB hydrolase-1 domain-containing protein</fullName>
    </recommendedName>
</protein>
<evidence type="ECO:0000313" key="2">
    <source>
        <dbReference type="EMBL" id="OLL26829.1"/>
    </source>
</evidence>
<accession>A0A1U7LW29</accession>
<dbReference type="OrthoDB" id="435520at2759"/>
<gene>
    <name evidence="2" type="ORF">NEOLI_001012</name>
</gene>
<dbReference type="InterPro" id="IPR029058">
    <property type="entry name" value="AB_hydrolase_fold"/>
</dbReference>
<keyword evidence="1" id="KW-0472">Membrane</keyword>
<keyword evidence="1" id="KW-0812">Transmembrane</keyword>
<dbReference type="AlphaFoldDB" id="A0A1U7LW29"/>
<evidence type="ECO:0008006" key="4">
    <source>
        <dbReference type="Google" id="ProtNLM"/>
    </source>
</evidence>
<reference evidence="2 3" key="1">
    <citation type="submission" date="2016-04" db="EMBL/GenBank/DDBJ databases">
        <title>Evolutionary innovation and constraint leading to complex multicellularity in the Ascomycota.</title>
        <authorList>
            <person name="Cisse O."/>
            <person name="Nguyen A."/>
            <person name="Hewitt D.A."/>
            <person name="Jedd G."/>
            <person name="Stajich J.E."/>
        </authorList>
    </citation>
    <scope>NUCLEOTIDE SEQUENCE [LARGE SCALE GENOMIC DNA]</scope>
    <source>
        <strain evidence="2 3">DAH-3</strain>
    </source>
</reference>